<evidence type="ECO:0000256" key="3">
    <source>
        <dbReference type="ARBA" id="ARBA00023012"/>
    </source>
</evidence>
<dbReference type="InterPro" id="IPR036890">
    <property type="entry name" value="HATPase_C_sf"/>
</dbReference>
<dbReference type="InterPro" id="IPR011712">
    <property type="entry name" value="Sig_transdc_His_kin_sub3_dim/P"/>
</dbReference>
<accession>A0ABS3CRG6</accession>
<dbReference type="InterPro" id="IPR050482">
    <property type="entry name" value="Sensor_HK_TwoCompSys"/>
</dbReference>
<keyword evidence="7" id="KW-1185">Reference proteome</keyword>
<evidence type="ECO:0000256" key="2">
    <source>
        <dbReference type="ARBA" id="ARBA00022777"/>
    </source>
</evidence>
<proteinExistence type="predicted"/>
<feature type="transmembrane region" description="Helical" evidence="4">
    <location>
        <begin position="138"/>
        <end position="158"/>
    </location>
</feature>
<evidence type="ECO:0000256" key="4">
    <source>
        <dbReference type="SAM" id="Phobius"/>
    </source>
</evidence>
<name>A0ABS3CRG6_9ALTE</name>
<feature type="transmembrane region" description="Helical" evidence="4">
    <location>
        <begin position="44"/>
        <end position="66"/>
    </location>
</feature>
<dbReference type="RefSeq" id="WP_206593502.1">
    <property type="nucleotide sequence ID" value="NZ_JAFKCS010000005.1"/>
</dbReference>
<evidence type="ECO:0000313" key="7">
    <source>
        <dbReference type="Proteomes" id="UP000663992"/>
    </source>
</evidence>
<keyword evidence="4" id="KW-0812">Transmembrane</keyword>
<sequence>MKLSNRLNSKFFEIGLGFLTWGFILCFTLYFWHLNDPNIQHRFAPTPGAVLLVCSLLLLFLAGYLWRMLRSDYIWLGPLVQALCLLLLMWLFPNGMILILGIMLVAHLSELFRPLICVLVCLLLPMLNFLLSPAEYGLVNALLFSTLNLFALFIATRLQAERQAKEANAHLLRELRATQSLLYTTTRRDERLRIARDLHDVLGHHLTALSIQLEVANQLSKDSASQHIKRAQELAKLLLSDVREAVADIRRANQLDIVSALQALIQDLDGLEINLDIDPDVVITDARVAEALFRCAQEALTNVLKHSGANQCRLSLNKHEGILHLQVDDNGRHTKDITPGHGLTGMQERLNKLDGELKIEAGPAGFSLLAILPDSRT</sequence>
<dbReference type="Gene3D" id="3.30.565.10">
    <property type="entry name" value="Histidine kinase-like ATPase, C-terminal domain"/>
    <property type="match status" value="1"/>
</dbReference>
<dbReference type="PANTHER" id="PTHR24421">
    <property type="entry name" value="NITRATE/NITRITE SENSOR PROTEIN NARX-RELATED"/>
    <property type="match status" value="1"/>
</dbReference>
<keyword evidence="2" id="KW-0418">Kinase</keyword>
<dbReference type="CDD" id="cd16917">
    <property type="entry name" value="HATPase_UhpB-NarQ-NarX-like"/>
    <property type="match status" value="1"/>
</dbReference>
<feature type="domain" description="Signal transduction histidine kinase subgroup 3 dimerisation and phosphoacceptor" evidence="5">
    <location>
        <begin position="190"/>
        <end position="251"/>
    </location>
</feature>
<evidence type="ECO:0000313" key="6">
    <source>
        <dbReference type="EMBL" id="MBN7819692.1"/>
    </source>
</evidence>
<protein>
    <recommendedName>
        <fullName evidence="5">Signal transduction histidine kinase subgroup 3 dimerisation and phosphoacceptor domain-containing protein</fullName>
    </recommendedName>
</protein>
<dbReference type="Pfam" id="PF07730">
    <property type="entry name" value="HisKA_3"/>
    <property type="match status" value="1"/>
</dbReference>
<evidence type="ECO:0000256" key="1">
    <source>
        <dbReference type="ARBA" id="ARBA00022679"/>
    </source>
</evidence>
<keyword evidence="3" id="KW-0902">Two-component regulatory system</keyword>
<reference evidence="6 7" key="1">
    <citation type="submission" date="2021-03" db="EMBL/GenBank/DDBJ databases">
        <title>novel species isolated from a fishpond in China.</title>
        <authorList>
            <person name="Lu H."/>
            <person name="Cai Z."/>
        </authorList>
    </citation>
    <scope>NUCLEOTIDE SEQUENCE [LARGE SCALE GENOMIC DNA]</scope>
    <source>
        <strain evidence="6 7">Y57</strain>
    </source>
</reference>
<keyword evidence="1" id="KW-0808">Transferase</keyword>
<dbReference type="SUPFAM" id="SSF55874">
    <property type="entry name" value="ATPase domain of HSP90 chaperone/DNA topoisomerase II/histidine kinase"/>
    <property type="match status" value="1"/>
</dbReference>
<dbReference type="Proteomes" id="UP000663992">
    <property type="component" value="Unassembled WGS sequence"/>
</dbReference>
<evidence type="ECO:0000259" key="5">
    <source>
        <dbReference type="Pfam" id="PF07730"/>
    </source>
</evidence>
<feature type="transmembrane region" description="Helical" evidence="4">
    <location>
        <begin position="112"/>
        <end position="131"/>
    </location>
</feature>
<keyword evidence="4" id="KW-1133">Transmembrane helix</keyword>
<dbReference type="PANTHER" id="PTHR24421:SF59">
    <property type="entry name" value="OXYGEN SENSOR HISTIDINE KINASE NREB"/>
    <property type="match status" value="1"/>
</dbReference>
<dbReference type="Gene3D" id="1.20.5.1930">
    <property type="match status" value="1"/>
</dbReference>
<feature type="transmembrane region" description="Helical" evidence="4">
    <location>
        <begin position="73"/>
        <end position="92"/>
    </location>
</feature>
<keyword evidence="4" id="KW-0472">Membrane</keyword>
<feature type="transmembrane region" description="Helical" evidence="4">
    <location>
        <begin position="12"/>
        <end position="32"/>
    </location>
</feature>
<comment type="caution">
    <text evidence="6">The sequence shown here is derived from an EMBL/GenBank/DDBJ whole genome shotgun (WGS) entry which is preliminary data.</text>
</comment>
<gene>
    <name evidence="6" type="ORF">J0A65_07430</name>
</gene>
<dbReference type="EMBL" id="JAFKCS010000005">
    <property type="protein sequence ID" value="MBN7819692.1"/>
    <property type="molecule type" value="Genomic_DNA"/>
</dbReference>
<organism evidence="6 7">
    <name type="scientific">Bowmanella yangjiangensis</name>
    <dbReference type="NCBI Taxonomy" id="2811230"/>
    <lineage>
        <taxon>Bacteria</taxon>
        <taxon>Pseudomonadati</taxon>
        <taxon>Pseudomonadota</taxon>
        <taxon>Gammaproteobacteria</taxon>
        <taxon>Alteromonadales</taxon>
        <taxon>Alteromonadaceae</taxon>
        <taxon>Bowmanella</taxon>
    </lineage>
</organism>